<dbReference type="PROSITE" id="PS50808">
    <property type="entry name" value="ZF_BED"/>
    <property type="match status" value="1"/>
</dbReference>
<dbReference type="GO" id="GO:0008270">
    <property type="term" value="F:zinc ion binding"/>
    <property type="evidence" value="ECO:0007669"/>
    <property type="project" value="UniProtKB-KW"/>
</dbReference>
<dbReference type="SUPFAM" id="SSF140996">
    <property type="entry name" value="Hermes dimerisation domain"/>
    <property type="match status" value="1"/>
</dbReference>
<name>A0A9Q1IR58_SYNKA</name>
<dbReference type="GO" id="GO:0003677">
    <property type="term" value="F:DNA binding"/>
    <property type="evidence" value="ECO:0007669"/>
    <property type="project" value="InterPro"/>
</dbReference>
<evidence type="ECO:0000256" key="3">
    <source>
        <dbReference type="ARBA" id="ARBA00022833"/>
    </source>
</evidence>
<keyword evidence="3" id="KW-0862">Zinc</keyword>
<reference evidence="6" key="1">
    <citation type="journal article" date="2023" name="Science">
        <title>Genome structures resolve the early diversification of teleost fishes.</title>
        <authorList>
            <person name="Parey E."/>
            <person name="Louis A."/>
            <person name="Montfort J."/>
            <person name="Bouchez O."/>
            <person name="Roques C."/>
            <person name="Iampietro C."/>
            <person name="Lluch J."/>
            <person name="Castinel A."/>
            <person name="Donnadieu C."/>
            <person name="Desvignes T."/>
            <person name="Floi Bucao C."/>
            <person name="Jouanno E."/>
            <person name="Wen M."/>
            <person name="Mejri S."/>
            <person name="Dirks R."/>
            <person name="Jansen H."/>
            <person name="Henkel C."/>
            <person name="Chen W.J."/>
            <person name="Zahm M."/>
            <person name="Cabau C."/>
            <person name="Klopp C."/>
            <person name="Thompson A.W."/>
            <person name="Robinson-Rechavi M."/>
            <person name="Braasch I."/>
            <person name="Lecointre G."/>
            <person name="Bobe J."/>
            <person name="Postlethwait J.H."/>
            <person name="Berthelot C."/>
            <person name="Roest Crollius H."/>
            <person name="Guiguen Y."/>
        </authorList>
    </citation>
    <scope>NUCLEOTIDE SEQUENCE</scope>
    <source>
        <strain evidence="6">WJC10195</strain>
    </source>
</reference>
<dbReference type="SMART" id="SM00614">
    <property type="entry name" value="ZnF_BED"/>
    <property type="match status" value="1"/>
</dbReference>
<dbReference type="OrthoDB" id="8961435at2759"/>
<keyword evidence="2 4" id="KW-0863">Zinc-finger</keyword>
<evidence type="ECO:0000259" key="5">
    <source>
        <dbReference type="PROSITE" id="PS50808"/>
    </source>
</evidence>
<gene>
    <name evidence="6" type="ORF">SKAU_G00276980</name>
</gene>
<dbReference type="InterPro" id="IPR036236">
    <property type="entry name" value="Znf_C2H2_sf"/>
</dbReference>
<evidence type="ECO:0000313" key="6">
    <source>
        <dbReference type="EMBL" id="KAJ8349109.1"/>
    </source>
</evidence>
<evidence type="ECO:0000256" key="2">
    <source>
        <dbReference type="ARBA" id="ARBA00022771"/>
    </source>
</evidence>
<keyword evidence="7" id="KW-1185">Reference proteome</keyword>
<dbReference type="Proteomes" id="UP001152622">
    <property type="component" value="Chromosome 10"/>
</dbReference>
<dbReference type="PANTHER" id="PTHR47510:SF3">
    <property type="entry name" value="ENDO_EXONUCLEASE_PHOSPHATASE DOMAIN-CONTAINING PROTEIN"/>
    <property type="match status" value="1"/>
</dbReference>
<proteinExistence type="predicted"/>
<feature type="domain" description="BED-type" evidence="5">
    <location>
        <begin position="1"/>
        <end position="51"/>
    </location>
</feature>
<keyword evidence="1" id="KW-0479">Metal-binding</keyword>
<dbReference type="InterPro" id="IPR003656">
    <property type="entry name" value="Znf_BED"/>
</dbReference>
<accession>A0A9Q1IR58</accession>
<evidence type="ECO:0000256" key="1">
    <source>
        <dbReference type="ARBA" id="ARBA00022723"/>
    </source>
</evidence>
<evidence type="ECO:0000256" key="4">
    <source>
        <dbReference type="PROSITE-ProRule" id="PRU00027"/>
    </source>
</evidence>
<dbReference type="Pfam" id="PF02892">
    <property type="entry name" value="zf-BED"/>
    <property type="match status" value="1"/>
</dbReference>
<organism evidence="6 7">
    <name type="scientific">Synaphobranchus kaupii</name>
    <name type="common">Kaup's arrowtooth eel</name>
    <dbReference type="NCBI Taxonomy" id="118154"/>
    <lineage>
        <taxon>Eukaryota</taxon>
        <taxon>Metazoa</taxon>
        <taxon>Chordata</taxon>
        <taxon>Craniata</taxon>
        <taxon>Vertebrata</taxon>
        <taxon>Euteleostomi</taxon>
        <taxon>Actinopterygii</taxon>
        <taxon>Neopterygii</taxon>
        <taxon>Teleostei</taxon>
        <taxon>Anguilliformes</taxon>
        <taxon>Synaphobranchidae</taxon>
        <taxon>Synaphobranchus</taxon>
    </lineage>
</organism>
<protein>
    <recommendedName>
        <fullName evidence="5">BED-type domain-containing protein</fullName>
    </recommendedName>
</protein>
<evidence type="ECO:0000313" key="7">
    <source>
        <dbReference type="Proteomes" id="UP001152622"/>
    </source>
</evidence>
<dbReference type="PANTHER" id="PTHR47510">
    <property type="entry name" value="REVERSE TRANSCRIPTASE DOMAIN-CONTAINING PROTEIN"/>
    <property type="match status" value="1"/>
</dbReference>
<dbReference type="AlphaFoldDB" id="A0A9Q1IR58"/>
<dbReference type="EMBL" id="JAINUF010000010">
    <property type="protein sequence ID" value="KAJ8349109.1"/>
    <property type="molecule type" value="Genomic_DNA"/>
</dbReference>
<sequence>MASIVWDFFTVSDEDISRAICIKCSGNISRGGKKTSSFNTTNLISHLKNQHRYDGVLKAYEDACAAKEAANPNPAAKKAPGLVPIAAAFEKCKKFARDNPRAKAICDFIMEMMALDDQPFTIVEDKGFYEALRHCFRITYWEVFRTSNINDYTEHVTGYISKCIDDVVPRVIVRTYPNQKPRVNGEVCSALRARTAAFHSRDIGEYKKTRYELRKKIKTAKGQYREKVESCYSGSNARHMWRGLKTITDYKGKGCSVGEVPASSTLTLRTRTTPCRRLC</sequence>
<dbReference type="SUPFAM" id="SSF57667">
    <property type="entry name" value="beta-beta-alpha zinc fingers"/>
    <property type="match status" value="1"/>
</dbReference>
<comment type="caution">
    <text evidence="6">The sequence shown here is derived from an EMBL/GenBank/DDBJ whole genome shotgun (WGS) entry which is preliminary data.</text>
</comment>